<dbReference type="Pfam" id="PF03466">
    <property type="entry name" value="LysR_substrate"/>
    <property type="match status" value="1"/>
</dbReference>
<dbReference type="Proteomes" id="UP000253318">
    <property type="component" value="Unassembled WGS sequence"/>
</dbReference>
<comment type="caution">
    <text evidence="6">The sequence shown here is derived from an EMBL/GenBank/DDBJ whole genome shotgun (WGS) entry which is preliminary data.</text>
</comment>
<evidence type="ECO:0000256" key="1">
    <source>
        <dbReference type="ARBA" id="ARBA00009437"/>
    </source>
</evidence>
<protein>
    <submittedName>
        <fullName evidence="6">LysR family transcriptional regulator</fullName>
    </submittedName>
</protein>
<dbReference type="SUPFAM" id="SSF46785">
    <property type="entry name" value="Winged helix' DNA-binding domain"/>
    <property type="match status" value="1"/>
</dbReference>
<name>A0A368T4F1_9ACTN</name>
<evidence type="ECO:0000313" key="6">
    <source>
        <dbReference type="EMBL" id="RCV58296.1"/>
    </source>
</evidence>
<gene>
    <name evidence="6" type="ORF">DEF24_13825</name>
</gene>
<evidence type="ECO:0000313" key="7">
    <source>
        <dbReference type="Proteomes" id="UP000253318"/>
    </source>
</evidence>
<comment type="similarity">
    <text evidence="1">Belongs to the LysR transcriptional regulatory family.</text>
</comment>
<reference evidence="6 7" key="1">
    <citation type="submission" date="2018-04" db="EMBL/GenBank/DDBJ databases">
        <title>Novel actinobacteria from marine sediment.</title>
        <authorList>
            <person name="Ng Z.Y."/>
            <person name="Tan G.Y.A."/>
        </authorList>
    </citation>
    <scope>NUCLEOTIDE SEQUENCE [LARGE SCALE GENOMIC DNA]</scope>
    <source>
        <strain evidence="6 7">TPS81</strain>
    </source>
</reference>
<accession>A0A368T4F1</accession>
<evidence type="ECO:0000256" key="2">
    <source>
        <dbReference type="ARBA" id="ARBA00023015"/>
    </source>
</evidence>
<dbReference type="Gene3D" id="3.40.190.290">
    <property type="match status" value="1"/>
</dbReference>
<evidence type="ECO:0000259" key="5">
    <source>
        <dbReference type="PROSITE" id="PS50931"/>
    </source>
</evidence>
<keyword evidence="4" id="KW-0804">Transcription</keyword>
<dbReference type="PROSITE" id="PS50931">
    <property type="entry name" value="HTH_LYSR"/>
    <property type="match status" value="1"/>
</dbReference>
<keyword evidence="7" id="KW-1185">Reference proteome</keyword>
<dbReference type="InterPro" id="IPR050950">
    <property type="entry name" value="HTH-type_LysR_regulators"/>
</dbReference>
<organism evidence="6 7">
    <name type="scientific">Marinitenerispora sediminis</name>
    <dbReference type="NCBI Taxonomy" id="1931232"/>
    <lineage>
        <taxon>Bacteria</taxon>
        <taxon>Bacillati</taxon>
        <taxon>Actinomycetota</taxon>
        <taxon>Actinomycetes</taxon>
        <taxon>Streptosporangiales</taxon>
        <taxon>Nocardiopsidaceae</taxon>
        <taxon>Marinitenerispora</taxon>
    </lineage>
</organism>
<keyword evidence="2" id="KW-0805">Transcription regulation</keyword>
<dbReference type="FunFam" id="1.10.10.10:FF:000001">
    <property type="entry name" value="LysR family transcriptional regulator"/>
    <property type="match status" value="1"/>
</dbReference>
<evidence type="ECO:0000256" key="4">
    <source>
        <dbReference type="ARBA" id="ARBA00023163"/>
    </source>
</evidence>
<sequence length="307" mass="32013">MERKHLEYFLAIASHGSFTSAASSLRIAQPSLSYAIGVLEREVGSPLFRRVGRGVVLTPLGEALLAPARQVIHDFALVRTAARQVSGLVSGRLDIVAATTLAVDPLASFVGAFRRRHPGVTFNIVDAENAAAVVDVVRRGQCEVGLTEHGTAAAGMHQLDLPEQDLLAVFPPTAATPEDPLRLEKLADLDFVTTPSGSTTRSALDSALALAGASPRIAVETTHRAAIVPLVLGGAGAALLPRRLAWEAGRLGAVVVALSPPLTRRGVLVWPPDGLSPAAQAFVDLVRAWPPDGGEPEEGQDLGAGQG</sequence>
<proteinExistence type="inferred from homology"/>
<dbReference type="OrthoDB" id="3181812at2"/>
<dbReference type="InterPro" id="IPR005119">
    <property type="entry name" value="LysR_subst-bd"/>
</dbReference>
<dbReference type="GO" id="GO:0005829">
    <property type="term" value="C:cytosol"/>
    <property type="evidence" value="ECO:0007669"/>
    <property type="project" value="TreeGrafter"/>
</dbReference>
<dbReference type="SUPFAM" id="SSF53850">
    <property type="entry name" value="Periplasmic binding protein-like II"/>
    <property type="match status" value="1"/>
</dbReference>
<dbReference type="EMBL" id="QEIN01000098">
    <property type="protein sequence ID" value="RCV58296.1"/>
    <property type="molecule type" value="Genomic_DNA"/>
</dbReference>
<dbReference type="InterPro" id="IPR036388">
    <property type="entry name" value="WH-like_DNA-bd_sf"/>
</dbReference>
<dbReference type="AlphaFoldDB" id="A0A368T4F1"/>
<feature type="domain" description="HTH lysR-type" evidence="5">
    <location>
        <begin position="1"/>
        <end position="58"/>
    </location>
</feature>
<dbReference type="Gene3D" id="1.10.10.10">
    <property type="entry name" value="Winged helix-like DNA-binding domain superfamily/Winged helix DNA-binding domain"/>
    <property type="match status" value="1"/>
</dbReference>
<keyword evidence="3" id="KW-0238">DNA-binding</keyword>
<dbReference type="InterPro" id="IPR000847">
    <property type="entry name" value="LysR_HTH_N"/>
</dbReference>
<evidence type="ECO:0000256" key="3">
    <source>
        <dbReference type="ARBA" id="ARBA00023125"/>
    </source>
</evidence>
<dbReference type="GO" id="GO:0003677">
    <property type="term" value="F:DNA binding"/>
    <property type="evidence" value="ECO:0007669"/>
    <property type="project" value="UniProtKB-KW"/>
</dbReference>
<dbReference type="CDD" id="cd05466">
    <property type="entry name" value="PBP2_LTTR_substrate"/>
    <property type="match status" value="1"/>
</dbReference>
<dbReference type="InterPro" id="IPR036390">
    <property type="entry name" value="WH_DNA-bd_sf"/>
</dbReference>
<dbReference type="GO" id="GO:0003700">
    <property type="term" value="F:DNA-binding transcription factor activity"/>
    <property type="evidence" value="ECO:0007669"/>
    <property type="project" value="InterPro"/>
</dbReference>
<dbReference type="Pfam" id="PF00126">
    <property type="entry name" value="HTH_1"/>
    <property type="match status" value="1"/>
</dbReference>
<dbReference type="PANTHER" id="PTHR30419">
    <property type="entry name" value="HTH-TYPE TRANSCRIPTIONAL REGULATOR YBHD"/>
    <property type="match status" value="1"/>
</dbReference>
<dbReference type="PRINTS" id="PR00039">
    <property type="entry name" value="HTHLYSR"/>
</dbReference>
<dbReference type="RefSeq" id="WP_114397245.1">
    <property type="nucleotide sequence ID" value="NZ_QEIM01000031.1"/>
</dbReference>